<evidence type="ECO:0000256" key="3">
    <source>
        <dbReference type="ARBA" id="ARBA00022490"/>
    </source>
</evidence>
<comment type="similarity">
    <text evidence="11 12">Belongs to the class-II aminoacyl-tRNA synthetase family. ProS type 1 subfamily.</text>
</comment>
<evidence type="ECO:0000256" key="8">
    <source>
        <dbReference type="ARBA" id="ARBA00023146"/>
    </source>
</evidence>
<dbReference type="CDD" id="cd00861">
    <property type="entry name" value="ProRS_anticodon_short"/>
    <property type="match status" value="1"/>
</dbReference>
<dbReference type="PROSITE" id="PS50862">
    <property type="entry name" value="AA_TRNA_LIGASE_II"/>
    <property type="match status" value="1"/>
</dbReference>
<comment type="catalytic activity">
    <reaction evidence="9 12">
        <text>tRNA(Pro) + L-proline + ATP = L-prolyl-tRNA(Pro) + AMP + diphosphate</text>
        <dbReference type="Rhea" id="RHEA:14305"/>
        <dbReference type="Rhea" id="RHEA-COMP:9700"/>
        <dbReference type="Rhea" id="RHEA-COMP:9702"/>
        <dbReference type="ChEBI" id="CHEBI:30616"/>
        <dbReference type="ChEBI" id="CHEBI:33019"/>
        <dbReference type="ChEBI" id="CHEBI:60039"/>
        <dbReference type="ChEBI" id="CHEBI:78442"/>
        <dbReference type="ChEBI" id="CHEBI:78532"/>
        <dbReference type="ChEBI" id="CHEBI:456215"/>
        <dbReference type="EC" id="6.1.1.15"/>
    </reaction>
</comment>
<keyword evidence="5 12" id="KW-0547">Nucleotide-binding</keyword>
<comment type="caution">
    <text evidence="14">The sequence shown here is derived from an EMBL/GenBank/DDBJ whole genome shotgun (WGS) entry which is preliminary data.</text>
</comment>
<keyword evidence="15" id="KW-1185">Reference proteome</keyword>
<dbReference type="FunFam" id="3.30.930.10:FF:000066">
    <property type="entry name" value="Proline--tRNA ligase"/>
    <property type="match status" value="1"/>
</dbReference>
<comment type="subunit">
    <text evidence="2 12">Homodimer.</text>
</comment>
<dbReference type="PANTHER" id="PTHR42753:SF2">
    <property type="entry name" value="PROLINE--TRNA LIGASE"/>
    <property type="match status" value="1"/>
</dbReference>
<dbReference type="FunFam" id="3.40.50.800:FF:000011">
    <property type="entry name" value="Proline--tRNA ligase"/>
    <property type="match status" value="1"/>
</dbReference>
<comment type="subcellular location">
    <subcellularLocation>
        <location evidence="1 12">Cytoplasm</location>
    </subcellularLocation>
</comment>
<dbReference type="GO" id="GO:0016740">
    <property type="term" value="F:transferase activity"/>
    <property type="evidence" value="ECO:0007669"/>
    <property type="project" value="UniProtKB-ARBA"/>
</dbReference>
<dbReference type="InterPro" id="IPR004500">
    <property type="entry name" value="Pro-tRNA-synth_IIa_bac-type"/>
</dbReference>
<dbReference type="InterPro" id="IPR044140">
    <property type="entry name" value="ProRS_anticodon_short"/>
</dbReference>
<dbReference type="InterPro" id="IPR036621">
    <property type="entry name" value="Anticodon-bd_dom_sf"/>
</dbReference>
<evidence type="ECO:0000256" key="4">
    <source>
        <dbReference type="ARBA" id="ARBA00022598"/>
    </source>
</evidence>
<dbReference type="Gene3D" id="3.30.930.10">
    <property type="entry name" value="Bira Bifunctional Protein, Domain 2"/>
    <property type="match status" value="2"/>
</dbReference>
<dbReference type="GO" id="GO:0006433">
    <property type="term" value="P:prolyl-tRNA aminoacylation"/>
    <property type="evidence" value="ECO:0007669"/>
    <property type="project" value="UniProtKB-UniRule"/>
</dbReference>
<dbReference type="Pfam" id="PF00587">
    <property type="entry name" value="tRNA-synt_2b"/>
    <property type="match status" value="1"/>
</dbReference>
<gene>
    <name evidence="12" type="primary">proS</name>
    <name evidence="14" type="ORF">H8698_06215</name>
</gene>
<evidence type="ECO:0000256" key="9">
    <source>
        <dbReference type="ARBA" id="ARBA00047671"/>
    </source>
</evidence>
<comment type="function">
    <text evidence="10 12">Catalyzes the attachment of proline to tRNA(Pro) in a two-step reaction: proline is first activated by ATP to form Pro-AMP and then transferred to the acceptor end of tRNA(Pro). As ProRS can inadvertently accommodate and process non-cognate amino acids such as alanine and cysteine, to avoid such errors it has two additional distinct editing activities against alanine. One activity is designated as 'pretransfer' editing and involves the tRNA(Pro)-independent hydrolysis of activated Ala-AMP. The other activity is designated 'posttransfer' editing and involves deacylation of mischarged Ala-tRNA(Pro). The misacylated Cys-tRNA(Pro) is not edited by ProRS.</text>
</comment>
<dbReference type="GO" id="GO:0004827">
    <property type="term" value="F:proline-tRNA ligase activity"/>
    <property type="evidence" value="ECO:0007669"/>
    <property type="project" value="UniProtKB-UniRule"/>
</dbReference>
<dbReference type="InterPro" id="IPR033730">
    <property type="entry name" value="ProRS_core_prok"/>
</dbReference>
<dbReference type="Gene3D" id="3.40.50.800">
    <property type="entry name" value="Anticodon-binding domain"/>
    <property type="match status" value="1"/>
</dbReference>
<protein>
    <recommendedName>
        <fullName evidence="12">Proline--tRNA ligase</fullName>
        <ecNumber evidence="12">6.1.1.15</ecNumber>
    </recommendedName>
    <alternativeName>
        <fullName evidence="12">Prolyl-tRNA synthetase</fullName>
        <shortName evidence="12">ProRS</shortName>
    </alternativeName>
</protein>
<keyword evidence="8 12" id="KW-0030">Aminoacyl-tRNA synthetase</keyword>
<dbReference type="InterPro" id="IPR036754">
    <property type="entry name" value="YbaK/aa-tRNA-synt-asso_dom_sf"/>
</dbReference>
<evidence type="ECO:0000256" key="7">
    <source>
        <dbReference type="ARBA" id="ARBA00022917"/>
    </source>
</evidence>
<dbReference type="InterPro" id="IPR002314">
    <property type="entry name" value="aa-tRNA-synt_IIb"/>
</dbReference>
<dbReference type="InterPro" id="IPR023717">
    <property type="entry name" value="Pro-tRNA-Synthase_IIa_type1"/>
</dbReference>
<dbReference type="InterPro" id="IPR007214">
    <property type="entry name" value="YbaK/aa-tRNA-synth-assoc-dom"/>
</dbReference>
<organism evidence="14 15">
    <name type="scientific">Congzhengia minquanensis</name>
    <dbReference type="NCBI Taxonomy" id="2763657"/>
    <lineage>
        <taxon>Bacteria</taxon>
        <taxon>Bacillati</taxon>
        <taxon>Bacillota</taxon>
        <taxon>Clostridia</taxon>
        <taxon>Eubacteriales</taxon>
        <taxon>Oscillospiraceae</taxon>
        <taxon>Congzhengia</taxon>
    </lineage>
</organism>
<dbReference type="FunFam" id="3.30.930.10:FF:000065">
    <property type="entry name" value="Proline--tRNA ligase"/>
    <property type="match status" value="1"/>
</dbReference>
<dbReference type="Pfam" id="PF03129">
    <property type="entry name" value="HGTP_anticodon"/>
    <property type="match status" value="1"/>
</dbReference>
<dbReference type="CDD" id="cd00779">
    <property type="entry name" value="ProRS_core_prok"/>
    <property type="match status" value="1"/>
</dbReference>
<evidence type="ECO:0000256" key="1">
    <source>
        <dbReference type="ARBA" id="ARBA00004496"/>
    </source>
</evidence>
<dbReference type="CDD" id="cd04334">
    <property type="entry name" value="ProRS-INS"/>
    <property type="match status" value="1"/>
</dbReference>
<dbReference type="GO" id="GO:0005524">
    <property type="term" value="F:ATP binding"/>
    <property type="evidence" value="ECO:0007669"/>
    <property type="project" value="UniProtKB-UniRule"/>
</dbReference>
<dbReference type="SUPFAM" id="SSF55826">
    <property type="entry name" value="YbaK/ProRS associated domain"/>
    <property type="match status" value="1"/>
</dbReference>
<evidence type="ECO:0000256" key="12">
    <source>
        <dbReference type="HAMAP-Rule" id="MF_01569"/>
    </source>
</evidence>
<dbReference type="InterPro" id="IPR006195">
    <property type="entry name" value="aa-tRNA-synth_II"/>
</dbReference>
<dbReference type="HAMAP" id="MF_01569">
    <property type="entry name" value="Pro_tRNA_synth_type1"/>
    <property type="match status" value="1"/>
</dbReference>
<keyword evidence="4 12" id="KW-0436">Ligase</keyword>
<accession>A0A926DMI4</accession>
<dbReference type="Pfam" id="PF04073">
    <property type="entry name" value="tRNA_edit"/>
    <property type="match status" value="1"/>
</dbReference>
<dbReference type="PANTHER" id="PTHR42753">
    <property type="entry name" value="MITOCHONDRIAL RIBOSOME PROTEIN L39/PROLYL-TRNA LIGASE FAMILY MEMBER"/>
    <property type="match status" value="1"/>
</dbReference>
<dbReference type="NCBIfam" id="TIGR00409">
    <property type="entry name" value="proS_fam_II"/>
    <property type="match status" value="1"/>
</dbReference>
<dbReference type="GO" id="GO:0140096">
    <property type="term" value="F:catalytic activity, acting on a protein"/>
    <property type="evidence" value="ECO:0007669"/>
    <property type="project" value="UniProtKB-ARBA"/>
</dbReference>
<name>A0A926DMI4_9FIRM</name>
<dbReference type="GO" id="GO:0005829">
    <property type="term" value="C:cytosol"/>
    <property type="evidence" value="ECO:0007669"/>
    <property type="project" value="TreeGrafter"/>
</dbReference>
<sequence length="567" mass="62871">MRMSELFLSTLREVPAEAETISHQLMLRAGIIRKLAAGVYSYLPLGYRVLRKVENIVREEMDSAGAQELLMSALLPAESYQASGRWDVFGANMFRLKDRNSRDFCLGPTHEEIFTDTVKSCLKSYRQLPVTLYQIQNKYRDESRPRFGIIRSREFVMKDAYSFDRTWEGLDESYDKMYHAYCKIFDRLGLDYIVVDADSGAMGGSGSQEFMVKSEVGEDTICHCPACQYAANVEKAECIAVELEKESALPREKIHTPNVKTIDELVNFLNTDSSKFVKTLIYSGGGKTVAVMVRGDREVNEVKLANHLGVSCDDLELAAPNVVCEVTGADVGFAGPIGLKIPVVMDKEVSFMSNFIVGANETDYHYINVNTEDFEAEVTDVRTIEPGDPCPKCGKPIVTTQGIEVGHIFKLGTKYTDALDCTYLDENGTPQTIIMGCYGIGVSRTIAAAIEQLSDENGIVWPLAIAPYQAIVVPVNVKDETQAKLAEEIYEQLKENSIEVLIDDRQERAGVKFKDADLIGIPVRITVGKKAADGICEFKFRSGGDAEDVSADEAVSKTIAYIKENLL</sequence>
<dbReference type="PRINTS" id="PR01046">
    <property type="entry name" value="TRNASYNTHPRO"/>
</dbReference>
<dbReference type="PIRSF" id="PIRSF001535">
    <property type="entry name" value="ProRS_1"/>
    <property type="match status" value="1"/>
</dbReference>
<evidence type="ECO:0000256" key="10">
    <source>
        <dbReference type="ARBA" id="ARBA00053664"/>
    </source>
</evidence>
<comment type="domain">
    <text evidence="12">Consists of three domains: the N-terminal catalytic domain, the editing domain and the C-terminal anticodon-binding domain.</text>
</comment>
<proteinExistence type="inferred from homology"/>
<dbReference type="EMBL" id="JACRSU010000002">
    <property type="protein sequence ID" value="MBC8540566.1"/>
    <property type="molecule type" value="Genomic_DNA"/>
</dbReference>
<dbReference type="InterPro" id="IPR045864">
    <property type="entry name" value="aa-tRNA-synth_II/BPL/LPL"/>
</dbReference>
<dbReference type="SUPFAM" id="SSF55681">
    <property type="entry name" value="Class II aaRS and biotin synthetases"/>
    <property type="match status" value="1"/>
</dbReference>
<dbReference type="Proteomes" id="UP000611762">
    <property type="component" value="Unassembled WGS sequence"/>
</dbReference>
<keyword evidence="6 12" id="KW-0067">ATP-binding</keyword>
<keyword evidence="3 12" id="KW-0963">Cytoplasm</keyword>
<dbReference type="InterPro" id="IPR004154">
    <property type="entry name" value="Anticodon-bd"/>
</dbReference>
<evidence type="ECO:0000256" key="5">
    <source>
        <dbReference type="ARBA" id="ARBA00022741"/>
    </source>
</evidence>
<feature type="domain" description="Aminoacyl-transfer RNA synthetases class-II family profile" evidence="13">
    <location>
        <begin position="38"/>
        <end position="462"/>
    </location>
</feature>
<dbReference type="GO" id="GO:0002161">
    <property type="term" value="F:aminoacyl-tRNA deacylase activity"/>
    <property type="evidence" value="ECO:0007669"/>
    <property type="project" value="InterPro"/>
</dbReference>
<dbReference type="EC" id="6.1.1.15" evidence="12"/>
<dbReference type="InterPro" id="IPR002316">
    <property type="entry name" value="Pro-tRNA-ligase_IIa"/>
</dbReference>
<evidence type="ECO:0000256" key="2">
    <source>
        <dbReference type="ARBA" id="ARBA00011738"/>
    </source>
</evidence>
<dbReference type="InterPro" id="IPR050062">
    <property type="entry name" value="Pro-tRNA_synthetase"/>
</dbReference>
<dbReference type="AlphaFoldDB" id="A0A926DMI4"/>
<evidence type="ECO:0000313" key="15">
    <source>
        <dbReference type="Proteomes" id="UP000611762"/>
    </source>
</evidence>
<evidence type="ECO:0000256" key="11">
    <source>
        <dbReference type="ARBA" id="ARBA00060755"/>
    </source>
</evidence>
<reference evidence="14" key="1">
    <citation type="submission" date="2020-08" db="EMBL/GenBank/DDBJ databases">
        <title>Genome public.</title>
        <authorList>
            <person name="Liu C."/>
            <person name="Sun Q."/>
        </authorList>
    </citation>
    <scope>NUCLEOTIDE SEQUENCE</scope>
    <source>
        <strain evidence="14">H8</strain>
    </source>
</reference>
<keyword evidence="7 12" id="KW-0648">Protein biosynthesis</keyword>
<evidence type="ECO:0000259" key="13">
    <source>
        <dbReference type="PROSITE" id="PS50862"/>
    </source>
</evidence>
<dbReference type="RefSeq" id="WP_249311738.1">
    <property type="nucleotide sequence ID" value="NZ_JACRSU010000002.1"/>
</dbReference>
<evidence type="ECO:0000313" key="14">
    <source>
        <dbReference type="EMBL" id="MBC8540566.1"/>
    </source>
</evidence>
<evidence type="ECO:0000256" key="6">
    <source>
        <dbReference type="ARBA" id="ARBA00022840"/>
    </source>
</evidence>
<dbReference type="NCBIfam" id="NF006625">
    <property type="entry name" value="PRK09194.1"/>
    <property type="match status" value="1"/>
</dbReference>
<dbReference type="SUPFAM" id="SSF52954">
    <property type="entry name" value="Class II aaRS ABD-related"/>
    <property type="match status" value="1"/>
</dbReference>